<protein>
    <submittedName>
        <fullName evidence="1">Uncharacterized protein</fullName>
    </submittedName>
</protein>
<evidence type="ECO:0000313" key="1">
    <source>
        <dbReference type="EMBL" id="SHG13336.1"/>
    </source>
</evidence>
<dbReference type="AlphaFoldDB" id="A0AAX2F6Y8"/>
<organism evidence="1 2">
    <name type="scientific">Prevotella scopos JCM 17725</name>
    <dbReference type="NCBI Taxonomy" id="1236518"/>
    <lineage>
        <taxon>Bacteria</taxon>
        <taxon>Pseudomonadati</taxon>
        <taxon>Bacteroidota</taxon>
        <taxon>Bacteroidia</taxon>
        <taxon>Bacteroidales</taxon>
        <taxon>Prevotellaceae</taxon>
        <taxon>Prevotella</taxon>
    </lineage>
</organism>
<reference evidence="1 2" key="1">
    <citation type="submission" date="2016-11" db="EMBL/GenBank/DDBJ databases">
        <authorList>
            <person name="Varghese N."/>
            <person name="Submissions S."/>
        </authorList>
    </citation>
    <scope>NUCLEOTIDE SEQUENCE [LARGE SCALE GENOMIC DNA]</scope>
    <source>
        <strain evidence="1 2">DSM 22613</strain>
    </source>
</reference>
<sequence>MQKTADQSNKHTNQIISVTYICISLPIPNLGNDLVTELLLKSALSCLLQIEQFYANRFISYSLSVSLHKLLFFFIFKD</sequence>
<keyword evidence="2" id="KW-1185">Reference proteome</keyword>
<accession>A0AAX2F6Y8</accession>
<gene>
    <name evidence="1" type="ORF">SAMN05444364_1411</name>
</gene>
<dbReference type="EMBL" id="FQWA01000041">
    <property type="protein sequence ID" value="SHG13336.1"/>
    <property type="molecule type" value="Genomic_DNA"/>
</dbReference>
<comment type="caution">
    <text evidence="1">The sequence shown here is derived from an EMBL/GenBank/DDBJ whole genome shotgun (WGS) entry which is preliminary data.</text>
</comment>
<proteinExistence type="predicted"/>
<name>A0AAX2F6Y8_9BACT</name>
<evidence type="ECO:0000313" key="2">
    <source>
        <dbReference type="Proteomes" id="UP000184105"/>
    </source>
</evidence>
<dbReference type="Proteomes" id="UP000184105">
    <property type="component" value="Unassembled WGS sequence"/>
</dbReference>